<organism evidence="1 2">
    <name type="scientific">Gemmata obscuriglobus</name>
    <dbReference type="NCBI Taxonomy" id="114"/>
    <lineage>
        <taxon>Bacteria</taxon>
        <taxon>Pseudomonadati</taxon>
        <taxon>Planctomycetota</taxon>
        <taxon>Planctomycetia</taxon>
        <taxon>Gemmatales</taxon>
        <taxon>Gemmataceae</taxon>
        <taxon>Gemmata</taxon>
    </lineage>
</organism>
<accession>A0A2Z3H8Z3</accession>
<protein>
    <submittedName>
        <fullName evidence="1">Uncharacterized protein</fullName>
    </submittedName>
</protein>
<proteinExistence type="predicted"/>
<dbReference type="Proteomes" id="UP000245802">
    <property type="component" value="Chromosome"/>
</dbReference>
<sequence>MTMSVNDQGRMVPAKLPFWLKQMAQEIGSREKPVKSVGEVLAVLFGDQIRKRHASLPKLGQAAEVAVGGE</sequence>
<gene>
    <name evidence="1" type="ORF">C1280_15180</name>
</gene>
<keyword evidence="2" id="KW-1185">Reference proteome</keyword>
<dbReference type="AlphaFoldDB" id="A0A2Z3H8Z3"/>
<evidence type="ECO:0000313" key="1">
    <source>
        <dbReference type="EMBL" id="AWM38194.1"/>
    </source>
</evidence>
<evidence type="ECO:0000313" key="2">
    <source>
        <dbReference type="Proteomes" id="UP000245802"/>
    </source>
</evidence>
<dbReference type="KEGG" id="gog:C1280_15180"/>
<name>A0A2Z3H8Z3_9BACT</name>
<reference evidence="1 2" key="1">
    <citation type="submission" date="2018-01" db="EMBL/GenBank/DDBJ databases">
        <title>G. obscuriglobus.</title>
        <authorList>
            <person name="Franke J."/>
            <person name="Blomberg W."/>
            <person name="Selmecki A."/>
        </authorList>
    </citation>
    <scope>NUCLEOTIDE SEQUENCE [LARGE SCALE GENOMIC DNA]</scope>
    <source>
        <strain evidence="1 2">DSM 5831</strain>
    </source>
</reference>
<dbReference type="EMBL" id="CP025958">
    <property type="protein sequence ID" value="AWM38194.1"/>
    <property type="molecule type" value="Genomic_DNA"/>
</dbReference>